<protein>
    <submittedName>
        <fullName evidence="9">Calcium-activated chloride channel-domain-containing protein</fullName>
    </submittedName>
</protein>
<feature type="transmembrane region" description="Helical" evidence="6">
    <location>
        <begin position="326"/>
        <end position="349"/>
    </location>
</feature>
<sequence length="781" mass="85480">MSRKASSSPTAPGPPVTARGTSMAPQLAKDSSHPSNPFQVDFVIPLDISLGKYSTDRNRIQKEVRDGYELLLRQLEEEGGLKIASRKGRGAKGKEEVWVFVSAGDEKIVELVEREKEQDEQHSLPPHAHAVPPSPATRIRLLHSLLTSPPIQHGLGITPGEGRWSRVKSIAALHDDEANKAWLKQWSLGGDWKVGLLKGLDSEHAGLGSHQPPPVHLYFDFLTTYTLSLLPISAVGALFWLFSAADSYPPLFALCLSIYSPIFVAFWRIRERKLAVRWGTKGCENVAVGRLRPEYVANLEKRDSGAGGDVVGTVQKGDDMKRDLKVAASVPIIALCGVGLGVLLMGVFLLEAFVSEVYEGVGSGVVPLIPTAVFVLVVPQIVGQYQNLAKALVKWEDHPTPVGAEKSLTGKTFAMNGIVAYLGLFLSAYVYAPFGQFIMANVQTRLAGHSGEKIKIASSAEKTGLGPRTSGSKQHSIKAGRLKGQLFAYTVTNQAVNAFLELGLPYILRFVDEIRHGKGSIKEEIQKKTSGGAVQPRSDADVEKLFLDKVEKELALPEYNLFTDYAEMVTQFGYVVVWSCVWPLAPVFALLNNYLEIRGDALKVTQHVRRPIGDRVETIGSWLDTLSIISWIGAITSSTLIYLFRPTTALHSQTPNPNVPATGSVHLHSIVATYSDSPTLRKILPTLVPLVAIALAASHGHIVLRWVVTELAERVLWRGSKEQVEVERMQEKKGGKKMVQARGEKVEKTEKKRYESQGLRGGFWNGGEEGAREVGRVGKAE</sequence>
<feature type="transmembrane region" description="Helical" evidence="6">
    <location>
        <begin position="217"/>
        <end position="242"/>
    </location>
</feature>
<gene>
    <name evidence="9" type="ORF">MKK02DRAFT_18573</name>
</gene>
<dbReference type="GO" id="GO:0032541">
    <property type="term" value="C:cortical endoplasmic reticulum"/>
    <property type="evidence" value="ECO:0007669"/>
    <property type="project" value="TreeGrafter"/>
</dbReference>
<feature type="compositionally biased region" description="Basic and acidic residues" evidence="5">
    <location>
        <begin position="742"/>
        <end position="755"/>
    </location>
</feature>
<feature type="transmembrane region" description="Helical" evidence="6">
    <location>
        <begin position="687"/>
        <end position="708"/>
    </location>
</feature>
<dbReference type="InterPro" id="IPR007632">
    <property type="entry name" value="Anoctamin"/>
</dbReference>
<comment type="caution">
    <text evidence="9">The sequence shown here is derived from an EMBL/GenBank/DDBJ whole genome shotgun (WGS) entry which is preliminary data.</text>
</comment>
<organism evidence="9 10">
    <name type="scientific">Dioszegia hungarica</name>
    <dbReference type="NCBI Taxonomy" id="4972"/>
    <lineage>
        <taxon>Eukaryota</taxon>
        <taxon>Fungi</taxon>
        <taxon>Dikarya</taxon>
        <taxon>Basidiomycota</taxon>
        <taxon>Agaricomycotina</taxon>
        <taxon>Tremellomycetes</taxon>
        <taxon>Tremellales</taxon>
        <taxon>Bulleribasidiaceae</taxon>
        <taxon>Dioszegia</taxon>
    </lineage>
</organism>
<keyword evidence="4 6" id="KW-0472">Membrane</keyword>
<keyword evidence="10" id="KW-1185">Reference proteome</keyword>
<evidence type="ECO:0000313" key="9">
    <source>
        <dbReference type="EMBL" id="KAI9633209.1"/>
    </source>
</evidence>
<feature type="region of interest" description="Disordered" evidence="5">
    <location>
        <begin position="1"/>
        <end position="36"/>
    </location>
</feature>
<feature type="compositionally biased region" description="Gly residues" evidence="5">
    <location>
        <begin position="759"/>
        <end position="768"/>
    </location>
</feature>
<evidence type="ECO:0000313" key="10">
    <source>
        <dbReference type="Proteomes" id="UP001164286"/>
    </source>
</evidence>
<proteinExistence type="predicted"/>
<dbReference type="PANTHER" id="PTHR12308:SF73">
    <property type="entry name" value="ANOCTAMIN"/>
    <property type="match status" value="1"/>
</dbReference>
<dbReference type="GO" id="GO:0005254">
    <property type="term" value="F:chloride channel activity"/>
    <property type="evidence" value="ECO:0007669"/>
    <property type="project" value="TreeGrafter"/>
</dbReference>
<evidence type="ECO:0000256" key="5">
    <source>
        <dbReference type="SAM" id="MobiDB-lite"/>
    </source>
</evidence>
<feature type="transmembrane region" description="Helical" evidence="6">
    <location>
        <begin position="248"/>
        <end position="267"/>
    </location>
</feature>
<evidence type="ECO:0000256" key="6">
    <source>
        <dbReference type="SAM" id="Phobius"/>
    </source>
</evidence>
<dbReference type="AlphaFoldDB" id="A0AA38LTB3"/>
<dbReference type="GO" id="GO:0016020">
    <property type="term" value="C:membrane"/>
    <property type="evidence" value="ECO:0007669"/>
    <property type="project" value="UniProtKB-SubCell"/>
</dbReference>
<dbReference type="PANTHER" id="PTHR12308">
    <property type="entry name" value="ANOCTAMIN"/>
    <property type="match status" value="1"/>
</dbReference>
<comment type="subcellular location">
    <subcellularLocation>
        <location evidence="1">Membrane</location>
        <topology evidence="1">Multi-pass membrane protein</topology>
    </subcellularLocation>
</comment>
<feature type="domain" description="Anoctamin alpha-beta plait" evidence="8">
    <location>
        <begin position="39"/>
        <end position="167"/>
    </location>
</feature>
<keyword evidence="3 6" id="KW-1133">Transmembrane helix</keyword>
<feature type="domain" description="Anoctamin transmembrane" evidence="7">
    <location>
        <begin position="217"/>
        <end position="710"/>
    </location>
</feature>
<evidence type="ECO:0000256" key="3">
    <source>
        <dbReference type="ARBA" id="ARBA00022989"/>
    </source>
</evidence>
<feature type="transmembrane region" description="Helical" evidence="6">
    <location>
        <begin position="361"/>
        <end position="382"/>
    </location>
</feature>
<feature type="compositionally biased region" description="Basic and acidic residues" evidence="5">
    <location>
        <begin position="769"/>
        <end position="781"/>
    </location>
</feature>
<evidence type="ECO:0000256" key="4">
    <source>
        <dbReference type="ARBA" id="ARBA00023136"/>
    </source>
</evidence>
<dbReference type="Pfam" id="PF20877">
    <property type="entry name" value="Anoctamin_N"/>
    <property type="match status" value="1"/>
</dbReference>
<dbReference type="GeneID" id="77725172"/>
<keyword evidence="2 6" id="KW-0812">Transmembrane</keyword>
<feature type="transmembrane region" description="Helical" evidence="6">
    <location>
        <begin position="572"/>
        <end position="595"/>
    </location>
</feature>
<evidence type="ECO:0000256" key="1">
    <source>
        <dbReference type="ARBA" id="ARBA00004141"/>
    </source>
</evidence>
<dbReference type="Pfam" id="PF04547">
    <property type="entry name" value="Anoctamin"/>
    <property type="match status" value="1"/>
</dbReference>
<dbReference type="InterPro" id="IPR049456">
    <property type="entry name" value="Anoctamin_N_fung"/>
</dbReference>
<reference evidence="9" key="1">
    <citation type="journal article" date="2022" name="G3 (Bethesda)">
        <title>High quality genome of the basidiomycete yeast Dioszegia hungarica PDD-24b-2 isolated from cloud water.</title>
        <authorList>
            <person name="Jarrige D."/>
            <person name="Haridas S."/>
            <person name="Bleykasten-Grosshans C."/>
            <person name="Joly M."/>
            <person name="Nadalig T."/>
            <person name="Sancelme M."/>
            <person name="Vuilleumier S."/>
            <person name="Grigoriev I.V."/>
            <person name="Amato P."/>
            <person name="Bringel F."/>
        </authorList>
    </citation>
    <scope>NUCLEOTIDE SEQUENCE</scope>
    <source>
        <strain evidence="9">PDD-24b-2</strain>
    </source>
</reference>
<name>A0AA38LTB3_9TREE</name>
<dbReference type="InterPro" id="IPR049452">
    <property type="entry name" value="Anoctamin_TM"/>
</dbReference>
<feature type="compositionally biased region" description="Polar residues" evidence="5">
    <location>
        <begin position="1"/>
        <end position="10"/>
    </location>
</feature>
<evidence type="ECO:0000259" key="7">
    <source>
        <dbReference type="Pfam" id="PF04547"/>
    </source>
</evidence>
<dbReference type="Proteomes" id="UP001164286">
    <property type="component" value="Unassembled WGS sequence"/>
</dbReference>
<feature type="region of interest" description="Disordered" evidence="5">
    <location>
        <begin position="729"/>
        <end position="781"/>
    </location>
</feature>
<evidence type="ECO:0000256" key="2">
    <source>
        <dbReference type="ARBA" id="ARBA00022692"/>
    </source>
</evidence>
<dbReference type="EMBL" id="JAKWFO010000011">
    <property type="protein sequence ID" value="KAI9633209.1"/>
    <property type="molecule type" value="Genomic_DNA"/>
</dbReference>
<feature type="transmembrane region" description="Helical" evidence="6">
    <location>
        <begin position="616"/>
        <end position="644"/>
    </location>
</feature>
<accession>A0AA38LTB3</accession>
<feature type="transmembrane region" description="Helical" evidence="6">
    <location>
        <begin position="413"/>
        <end position="432"/>
    </location>
</feature>
<evidence type="ECO:0000259" key="8">
    <source>
        <dbReference type="Pfam" id="PF20877"/>
    </source>
</evidence>
<dbReference type="RefSeq" id="XP_052942986.1">
    <property type="nucleotide sequence ID" value="XM_053085971.1"/>
</dbReference>